<dbReference type="Proteomes" id="UP000464657">
    <property type="component" value="Chromosome"/>
</dbReference>
<accession>A0A7L4ZEK9</accession>
<protein>
    <submittedName>
        <fullName evidence="1">Uncharacterized protein</fullName>
    </submittedName>
</protein>
<gene>
    <name evidence="1" type="ORF">IMCC3317_00090</name>
</gene>
<proteinExistence type="predicted"/>
<keyword evidence="2" id="KW-1185">Reference proteome</keyword>
<evidence type="ECO:0000313" key="2">
    <source>
        <dbReference type="Proteomes" id="UP000464657"/>
    </source>
</evidence>
<sequence>MNKQKIIYLAGLFTIILLCLISCNNDDGNTCSPSTSLDCGAKTEPESDCEFSEFTLITSADPNPVQSGGTTKISAIVRAINLSNQPIPVNIDIEIYSITRQLVKSSTYVPQQVSTAQDIPVWQNINAAAGNYTAEITVNKGVCGLEKICINITVL</sequence>
<organism evidence="1 2">
    <name type="scientific">Kordia antarctica</name>
    <dbReference type="NCBI Taxonomy" id="1218801"/>
    <lineage>
        <taxon>Bacteria</taxon>
        <taxon>Pseudomonadati</taxon>
        <taxon>Bacteroidota</taxon>
        <taxon>Flavobacteriia</taxon>
        <taxon>Flavobacteriales</taxon>
        <taxon>Flavobacteriaceae</taxon>
        <taxon>Kordia</taxon>
    </lineage>
</organism>
<name>A0A7L4ZEK9_9FLAO</name>
<dbReference type="KEGG" id="kan:IMCC3317_00090"/>
<evidence type="ECO:0000313" key="1">
    <source>
        <dbReference type="EMBL" id="QHI34666.1"/>
    </source>
</evidence>
<dbReference type="EMBL" id="CP019288">
    <property type="protein sequence ID" value="QHI34666.1"/>
    <property type="molecule type" value="Genomic_DNA"/>
</dbReference>
<reference evidence="1 2" key="1">
    <citation type="journal article" date="2013" name="Int. J. Syst. Evol. Microbiol.">
        <title>Kordia antarctica sp. nov., isolated from Antarctic seawater.</title>
        <authorList>
            <person name="Baek K."/>
            <person name="Choi A."/>
            <person name="Kang I."/>
            <person name="Lee K."/>
            <person name="Cho J.C."/>
        </authorList>
    </citation>
    <scope>NUCLEOTIDE SEQUENCE [LARGE SCALE GENOMIC DNA]</scope>
    <source>
        <strain evidence="1 2">IMCC3317</strain>
    </source>
</reference>
<dbReference type="RefSeq" id="WP_160127463.1">
    <property type="nucleotide sequence ID" value="NZ_CP019288.1"/>
</dbReference>
<dbReference type="AlphaFoldDB" id="A0A7L4ZEK9"/>